<dbReference type="STRING" id="1234679.BN424_13"/>
<dbReference type="Proteomes" id="UP000000212">
    <property type="component" value="Chromosome"/>
</dbReference>
<dbReference type="HOGENOM" id="CLU_3166013_0_0_9"/>
<gene>
    <name evidence="2" type="ORF">BN424_13</name>
</gene>
<feature type="transmembrane region" description="Helical" evidence="1">
    <location>
        <begin position="15"/>
        <end position="31"/>
    </location>
</feature>
<dbReference type="EMBL" id="HE999757">
    <property type="protein sequence ID" value="CCO09497.2"/>
    <property type="molecule type" value="Genomic_DNA"/>
</dbReference>
<evidence type="ECO:0000313" key="2">
    <source>
        <dbReference type="EMBL" id="CCO09497.2"/>
    </source>
</evidence>
<keyword evidence="1" id="KW-1133">Transmembrane helix</keyword>
<keyword evidence="3" id="KW-1185">Reference proteome</keyword>
<reference evidence="3" key="1">
    <citation type="journal article" date="2013" name="Genome Announc.">
        <title>Complete Chromosome Sequence of Carnobacterium maltaromaticum LMA 28.</title>
        <authorList>
            <person name="Cailliez-Grimal C."/>
            <person name="Chaillou S."/>
            <person name="Anba-Mondoloni J."/>
            <person name="Loux V."/>
            <person name="Afzal M.I."/>
            <person name="Rahman A."/>
            <person name="Kergourlay G."/>
            <person name="Champomier-Verges M.C."/>
            <person name="Zagorec M."/>
            <person name="Dalgaard P."/>
            <person name="Leisner J.J."/>
            <person name="Prevost H."/>
            <person name="Revol-Junelles A.M."/>
            <person name="Borges F."/>
        </authorList>
    </citation>
    <scope>NUCLEOTIDE SEQUENCE</scope>
    <source>
        <strain evidence="3">LMA28</strain>
    </source>
</reference>
<protein>
    <submittedName>
        <fullName evidence="2">Uncharacterized domain protein</fullName>
    </submittedName>
</protein>
<dbReference type="AlphaFoldDB" id="K8E175"/>
<keyword evidence="1" id="KW-0812">Transmembrane</keyword>
<evidence type="ECO:0000313" key="3">
    <source>
        <dbReference type="Proteomes" id="UP000000212"/>
    </source>
</evidence>
<dbReference type="Pfam" id="PF13425">
    <property type="entry name" value="O-antigen_lig"/>
    <property type="match status" value="1"/>
</dbReference>
<dbReference type="KEGG" id="cml:BN424_13"/>
<evidence type="ECO:0000256" key="1">
    <source>
        <dbReference type="SAM" id="Phobius"/>
    </source>
</evidence>
<dbReference type="InterPro" id="IPR049504">
    <property type="entry name" value="O-antigen_lig"/>
</dbReference>
<name>K8E175_CARML</name>
<proteinExistence type="predicted"/>
<accession>K8E175</accession>
<organism evidence="2 3">
    <name type="scientific">Carnobacterium maltaromaticum LMA28</name>
    <dbReference type="NCBI Taxonomy" id="1234679"/>
    <lineage>
        <taxon>Bacteria</taxon>
        <taxon>Bacillati</taxon>
        <taxon>Bacillota</taxon>
        <taxon>Bacilli</taxon>
        <taxon>Lactobacillales</taxon>
        <taxon>Carnobacteriaceae</taxon>
        <taxon>Carnobacterium</taxon>
    </lineage>
</organism>
<sequence length="47" mass="5345">MKAGQSGWFYAGNELGSLLAIAFPVVLWYTLKKSSQLKNFIFGYRRS</sequence>
<keyword evidence="1" id="KW-0472">Membrane</keyword>